<reference evidence="3 4" key="1">
    <citation type="submission" date="2017-06" db="EMBL/GenBank/DDBJ databases">
        <authorList>
            <person name="Kim H.J."/>
            <person name="Triplett B.A."/>
        </authorList>
    </citation>
    <scope>NUCLEOTIDE SEQUENCE [LARGE SCALE GENOMIC DNA]</scope>
    <source>
        <strain evidence="3">FRACA_ARgP5</strain>
    </source>
</reference>
<keyword evidence="4" id="KW-1185">Reference proteome</keyword>
<feature type="region of interest" description="Disordered" evidence="1">
    <location>
        <begin position="101"/>
        <end position="122"/>
    </location>
</feature>
<proteinExistence type="predicted"/>
<keyword evidence="2" id="KW-0812">Transmembrane</keyword>
<feature type="compositionally biased region" description="Basic residues" evidence="1">
    <location>
        <begin position="111"/>
        <end position="122"/>
    </location>
</feature>
<evidence type="ECO:0000256" key="2">
    <source>
        <dbReference type="SAM" id="Phobius"/>
    </source>
</evidence>
<evidence type="ECO:0000313" key="4">
    <source>
        <dbReference type="Proteomes" id="UP000234331"/>
    </source>
</evidence>
<feature type="transmembrane region" description="Helical" evidence="2">
    <location>
        <begin position="32"/>
        <end position="54"/>
    </location>
</feature>
<organism evidence="3 4">
    <name type="scientific">Frankia canadensis</name>
    <dbReference type="NCBI Taxonomy" id="1836972"/>
    <lineage>
        <taxon>Bacteria</taxon>
        <taxon>Bacillati</taxon>
        <taxon>Actinomycetota</taxon>
        <taxon>Actinomycetes</taxon>
        <taxon>Frankiales</taxon>
        <taxon>Frankiaceae</taxon>
        <taxon>Frankia</taxon>
    </lineage>
</organism>
<keyword evidence="2" id="KW-1133">Transmembrane helix</keyword>
<dbReference type="RefSeq" id="WP_115538044.1">
    <property type="nucleotide sequence ID" value="NZ_FZMO01000568.1"/>
</dbReference>
<evidence type="ECO:0000256" key="1">
    <source>
        <dbReference type="SAM" id="MobiDB-lite"/>
    </source>
</evidence>
<protein>
    <submittedName>
        <fullName evidence="3">Uncharacterized protein</fullName>
    </submittedName>
</protein>
<dbReference type="Proteomes" id="UP000234331">
    <property type="component" value="Unassembled WGS sequence"/>
</dbReference>
<keyword evidence="2" id="KW-0472">Membrane</keyword>
<dbReference type="EMBL" id="FZMO01000568">
    <property type="protein sequence ID" value="SNQ52275.1"/>
    <property type="molecule type" value="Genomic_DNA"/>
</dbReference>
<sequence length="122" mass="13063">MNPSALLGHRLVARRGAAVEQEETRGPVRLRALAVVMSLGGLLVAVLILGGITAGGSPLTHHVASGPGRVLLTVAQWLVLAILLLVAIATLYRFRARGRADERSAASRIKAALRRRHPNRRD</sequence>
<dbReference type="AlphaFoldDB" id="A0A2I2L2Z3"/>
<accession>A0A2I2L2Z3</accession>
<name>A0A2I2L2Z3_9ACTN</name>
<dbReference type="OrthoDB" id="9781030at2"/>
<evidence type="ECO:0000313" key="3">
    <source>
        <dbReference type="EMBL" id="SNQ52275.1"/>
    </source>
</evidence>
<gene>
    <name evidence="3" type="ORF">FRACA_990015</name>
</gene>
<feature type="transmembrane region" description="Helical" evidence="2">
    <location>
        <begin position="74"/>
        <end position="94"/>
    </location>
</feature>